<evidence type="ECO:0000313" key="2">
    <source>
        <dbReference type="Proteomes" id="UP000306324"/>
    </source>
</evidence>
<dbReference type="EMBL" id="SWAD01000020">
    <property type="protein sequence ID" value="TMQ77666.1"/>
    <property type="molecule type" value="Genomic_DNA"/>
</dbReference>
<keyword evidence="2" id="KW-1185">Reference proteome</keyword>
<accession>A0A5S4EQE1</accession>
<name>A0A5S4EQE1_9PROT</name>
<gene>
    <name evidence="1" type="ORF">ACCUM_2867</name>
</gene>
<sequence>MRKQARSSAADAVDLPTIASLCQSVRIGRKSVHYRWLEGREAT</sequence>
<dbReference type="AlphaFoldDB" id="A0A5S4EQE1"/>
<reference evidence="1 2" key="1">
    <citation type="submission" date="2019-04" db="EMBL/GenBank/DDBJ databases">
        <title>A novel phosphate-accumulating bacterium identified in bioreactor for phosphate removal from wastewater.</title>
        <authorList>
            <person name="Kotlyarov R.Y."/>
            <person name="Beletsky A.V."/>
            <person name="Kallistova A.Y."/>
            <person name="Dorofeev A.G."/>
            <person name="Nikolaev Y.Y."/>
            <person name="Pimenov N.V."/>
            <person name="Ravin N.V."/>
            <person name="Mardanov A.V."/>
        </authorList>
    </citation>
    <scope>NUCLEOTIDE SEQUENCE [LARGE SCALE GENOMIC DNA]</scope>
    <source>
        <strain evidence="1 2">Bin19</strain>
    </source>
</reference>
<dbReference type="Proteomes" id="UP000306324">
    <property type="component" value="Unassembled WGS sequence"/>
</dbReference>
<comment type="caution">
    <text evidence="1">The sequence shown here is derived from an EMBL/GenBank/DDBJ whole genome shotgun (WGS) entry which is preliminary data.</text>
</comment>
<organism evidence="1 2">
    <name type="scientific">Candidatus Accumulibacter phosphatis</name>
    <dbReference type="NCBI Taxonomy" id="327160"/>
    <lineage>
        <taxon>Bacteria</taxon>
        <taxon>Pseudomonadati</taxon>
        <taxon>Pseudomonadota</taxon>
        <taxon>Betaproteobacteria</taxon>
        <taxon>Candidatus Accumulibacter</taxon>
    </lineage>
</organism>
<evidence type="ECO:0000313" key="1">
    <source>
        <dbReference type="EMBL" id="TMQ77666.1"/>
    </source>
</evidence>
<protein>
    <submittedName>
        <fullName evidence="1">Uncharacterized protein</fullName>
    </submittedName>
</protein>
<proteinExistence type="predicted"/>